<dbReference type="RefSeq" id="WP_235057181.1">
    <property type="nucleotide sequence ID" value="NZ_JAKFHA010000033.1"/>
</dbReference>
<keyword evidence="3" id="KW-1185">Reference proteome</keyword>
<gene>
    <name evidence="2" type="ORF">LZ495_35030</name>
</gene>
<dbReference type="AlphaFoldDB" id="A0AA41Q719"/>
<proteinExistence type="predicted"/>
<feature type="compositionally biased region" description="Basic and acidic residues" evidence="1">
    <location>
        <begin position="156"/>
        <end position="166"/>
    </location>
</feature>
<dbReference type="Proteomes" id="UP001165378">
    <property type="component" value="Unassembled WGS sequence"/>
</dbReference>
<evidence type="ECO:0000313" key="2">
    <source>
        <dbReference type="EMBL" id="MCF2532402.1"/>
    </source>
</evidence>
<evidence type="ECO:0000313" key="3">
    <source>
        <dbReference type="Proteomes" id="UP001165378"/>
    </source>
</evidence>
<organism evidence="2 3">
    <name type="scientific">Yinghuangia soli</name>
    <dbReference type="NCBI Taxonomy" id="2908204"/>
    <lineage>
        <taxon>Bacteria</taxon>
        <taxon>Bacillati</taxon>
        <taxon>Actinomycetota</taxon>
        <taxon>Actinomycetes</taxon>
        <taxon>Kitasatosporales</taxon>
        <taxon>Streptomycetaceae</taxon>
        <taxon>Yinghuangia</taxon>
    </lineage>
</organism>
<accession>A0AA41Q719</accession>
<evidence type="ECO:0000256" key="1">
    <source>
        <dbReference type="SAM" id="MobiDB-lite"/>
    </source>
</evidence>
<dbReference type="EMBL" id="JAKFHA010000033">
    <property type="protein sequence ID" value="MCF2532402.1"/>
    <property type="molecule type" value="Genomic_DNA"/>
</dbReference>
<feature type="region of interest" description="Disordered" evidence="1">
    <location>
        <begin position="124"/>
        <end position="166"/>
    </location>
</feature>
<protein>
    <submittedName>
        <fullName evidence="2">Uncharacterized protein</fullName>
    </submittedName>
</protein>
<dbReference type="Pfam" id="PF20329">
    <property type="entry name" value="DUF6624"/>
    <property type="match status" value="1"/>
</dbReference>
<comment type="caution">
    <text evidence="2">The sequence shown here is derived from an EMBL/GenBank/DDBJ whole genome shotgun (WGS) entry which is preliminary data.</text>
</comment>
<reference evidence="2" key="1">
    <citation type="submission" date="2022-01" db="EMBL/GenBank/DDBJ databases">
        <title>Genome-Based Taxonomic Classification of the Phylum Actinobacteria.</title>
        <authorList>
            <person name="Gao Y."/>
        </authorList>
    </citation>
    <scope>NUCLEOTIDE SEQUENCE</scope>
    <source>
        <strain evidence="2">KLBMP 8922</strain>
    </source>
</reference>
<sequence length="166" mass="18184">MNDDLAAELHRRYTRDQEARTAYTPGGDWADVVSVDTDNTAWLKDVIAEHGWPGTTLVGEAGANAAWLIAQHADRDREFQEQALHLVTAAAEAGEASPAHVAYLTDRVLVAKGEPQLYGTQYVCDSDGSNLRPQPTVEPESLDDRRSAMGLESSADYDRRMREVAG</sequence>
<dbReference type="InterPro" id="IPR046732">
    <property type="entry name" value="DUF6624"/>
</dbReference>
<name>A0AA41Q719_9ACTN</name>